<evidence type="ECO:0000256" key="2">
    <source>
        <dbReference type="ARBA" id="ARBA00023015"/>
    </source>
</evidence>
<dbReference type="InterPro" id="IPR002100">
    <property type="entry name" value="TF_MADSbox"/>
</dbReference>
<evidence type="ECO:0000256" key="1">
    <source>
        <dbReference type="ARBA" id="ARBA00004123"/>
    </source>
</evidence>
<evidence type="ECO:0000313" key="7">
    <source>
        <dbReference type="EMBL" id="GMI70601.1"/>
    </source>
</evidence>
<dbReference type="AlphaFoldDB" id="A0A9W7H5T5"/>
<dbReference type="GO" id="GO:0000981">
    <property type="term" value="F:DNA-binding transcription factor activity, RNA polymerase II-specific"/>
    <property type="evidence" value="ECO:0007669"/>
    <property type="project" value="TreeGrafter"/>
</dbReference>
<evidence type="ECO:0000256" key="5">
    <source>
        <dbReference type="ARBA" id="ARBA00023242"/>
    </source>
</evidence>
<keyword evidence="5" id="KW-0539">Nucleus</keyword>
<sequence length="333" mass="36549">MEKKTLGRKKVEMVKMTNESHLQVTFSKRRTGLFKKASEFSIICGSEVVLVVISPGKKVFSFGNPSVDTVIDRFLGCGTRDTSGIEQLIEARRNANIRELCMQITQVTSLLGSEKKRGEALNQMEKANRQQNWWMSPVEELDLPQLLQLKPAMEELKKNVEAEMMLAVLNPSPGQFYVGSSSREQEFDADMMDGGYTVPDMIAPPPGYNLNPTQGYTVNPLEEYNVNPAQGYSVIPSDGYNVNPTEGYTINPEEVYIVDPIEECNANPSGGYNNNSAEGENVNPAGGYDANAQGTGIPGPRGSGGGYNANPQENDVFDPLGFFLDDLEMSFSS</sequence>
<dbReference type="GO" id="GO:0000978">
    <property type="term" value="F:RNA polymerase II cis-regulatory region sequence-specific DNA binding"/>
    <property type="evidence" value="ECO:0007669"/>
    <property type="project" value="TreeGrafter"/>
</dbReference>
<dbReference type="GO" id="GO:0046983">
    <property type="term" value="F:protein dimerization activity"/>
    <property type="evidence" value="ECO:0007669"/>
    <property type="project" value="InterPro"/>
</dbReference>
<dbReference type="FunFam" id="3.40.1810.10:FF:000006">
    <property type="entry name" value="Agamous-like MADS-box protein AGL62"/>
    <property type="match status" value="1"/>
</dbReference>
<comment type="caution">
    <text evidence="7">The sequence shown here is derived from an EMBL/GenBank/DDBJ whole genome shotgun (WGS) entry which is preliminary data.</text>
</comment>
<evidence type="ECO:0000256" key="3">
    <source>
        <dbReference type="ARBA" id="ARBA00023125"/>
    </source>
</evidence>
<evidence type="ECO:0000256" key="4">
    <source>
        <dbReference type="ARBA" id="ARBA00023163"/>
    </source>
</evidence>
<dbReference type="PANTHER" id="PTHR11945:SF776">
    <property type="entry name" value="AGAMOUS-LIKE 50-RELATED"/>
    <property type="match status" value="1"/>
</dbReference>
<dbReference type="PANTHER" id="PTHR11945">
    <property type="entry name" value="MADS BOX PROTEIN"/>
    <property type="match status" value="1"/>
</dbReference>
<dbReference type="OrthoDB" id="1933443at2759"/>
<reference evidence="7" key="1">
    <citation type="submission" date="2023-05" db="EMBL/GenBank/DDBJ databases">
        <title>Genome and transcriptome analyses reveal genes involved in the formation of fine ridges on petal epidermal cells in Hibiscus trionum.</title>
        <authorList>
            <person name="Koshimizu S."/>
            <person name="Masuda S."/>
            <person name="Ishii T."/>
            <person name="Shirasu K."/>
            <person name="Hoshino A."/>
            <person name="Arita M."/>
        </authorList>
    </citation>
    <scope>NUCLEOTIDE SEQUENCE</scope>
    <source>
        <strain evidence="7">Hamamatsu line</strain>
    </source>
</reference>
<dbReference type="EMBL" id="BSYR01000009">
    <property type="protein sequence ID" value="GMI70601.1"/>
    <property type="molecule type" value="Genomic_DNA"/>
</dbReference>
<keyword evidence="2" id="KW-0805">Transcription regulation</keyword>
<dbReference type="SUPFAM" id="SSF55455">
    <property type="entry name" value="SRF-like"/>
    <property type="match status" value="1"/>
</dbReference>
<accession>A0A9W7H5T5</accession>
<dbReference type="PRINTS" id="PR00404">
    <property type="entry name" value="MADSDOMAIN"/>
</dbReference>
<dbReference type="Gene3D" id="3.40.1810.10">
    <property type="entry name" value="Transcription factor, MADS-box"/>
    <property type="match status" value="1"/>
</dbReference>
<dbReference type="Proteomes" id="UP001165190">
    <property type="component" value="Unassembled WGS sequence"/>
</dbReference>
<keyword evidence="4" id="KW-0804">Transcription</keyword>
<dbReference type="SMART" id="SM00432">
    <property type="entry name" value="MADS"/>
    <property type="match status" value="1"/>
</dbReference>
<dbReference type="InterPro" id="IPR036879">
    <property type="entry name" value="TF_MADSbox_sf"/>
</dbReference>
<organism evidence="7 8">
    <name type="scientific">Hibiscus trionum</name>
    <name type="common">Flower of an hour</name>
    <dbReference type="NCBI Taxonomy" id="183268"/>
    <lineage>
        <taxon>Eukaryota</taxon>
        <taxon>Viridiplantae</taxon>
        <taxon>Streptophyta</taxon>
        <taxon>Embryophyta</taxon>
        <taxon>Tracheophyta</taxon>
        <taxon>Spermatophyta</taxon>
        <taxon>Magnoliopsida</taxon>
        <taxon>eudicotyledons</taxon>
        <taxon>Gunneridae</taxon>
        <taxon>Pentapetalae</taxon>
        <taxon>rosids</taxon>
        <taxon>malvids</taxon>
        <taxon>Malvales</taxon>
        <taxon>Malvaceae</taxon>
        <taxon>Malvoideae</taxon>
        <taxon>Hibiscus</taxon>
    </lineage>
</organism>
<dbReference type="PROSITE" id="PS50066">
    <property type="entry name" value="MADS_BOX_2"/>
    <property type="match status" value="1"/>
</dbReference>
<gene>
    <name evidence="7" type="ORF">HRI_000729400</name>
</gene>
<evidence type="ECO:0000313" key="8">
    <source>
        <dbReference type="Proteomes" id="UP001165190"/>
    </source>
</evidence>
<proteinExistence type="predicted"/>
<keyword evidence="3" id="KW-0238">DNA-binding</keyword>
<dbReference type="GO" id="GO:0005634">
    <property type="term" value="C:nucleus"/>
    <property type="evidence" value="ECO:0007669"/>
    <property type="project" value="UniProtKB-SubCell"/>
</dbReference>
<keyword evidence="8" id="KW-1185">Reference proteome</keyword>
<name>A0A9W7H5T5_HIBTR</name>
<comment type="subcellular location">
    <subcellularLocation>
        <location evidence="1">Nucleus</location>
    </subcellularLocation>
</comment>
<dbReference type="Pfam" id="PF00319">
    <property type="entry name" value="SRF-TF"/>
    <property type="match status" value="1"/>
</dbReference>
<evidence type="ECO:0000259" key="6">
    <source>
        <dbReference type="PROSITE" id="PS50066"/>
    </source>
</evidence>
<feature type="domain" description="MADS-box" evidence="6">
    <location>
        <begin position="6"/>
        <end position="66"/>
    </location>
</feature>
<protein>
    <recommendedName>
        <fullName evidence="6">MADS-box domain-containing protein</fullName>
    </recommendedName>
</protein>
<dbReference type="Gene3D" id="6.10.140.920">
    <property type="match status" value="1"/>
</dbReference>